<keyword evidence="1" id="KW-0378">Hydrolase</keyword>
<keyword evidence="2" id="KW-1185">Reference proteome</keyword>
<name>A0ABV7UWX2_9GAMM</name>
<organism evidence="1 2">
    <name type="scientific">Luteimonas notoginsengisoli</name>
    <dbReference type="NCBI Taxonomy" id="1578200"/>
    <lineage>
        <taxon>Bacteria</taxon>
        <taxon>Pseudomonadati</taxon>
        <taxon>Pseudomonadota</taxon>
        <taxon>Gammaproteobacteria</taxon>
        <taxon>Lysobacterales</taxon>
        <taxon>Lysobacteraceae</taxon>
        <taxon>Luteimonas</taxon>
    </lineage>
</organism>
<dbReference type="Pfam" id="PF09411">
    <property type="entry name" value="PagL"/>
    <property type="match status" value="1"/>
</dbReference>
<gene>
    <name evidence="1" type="ORF">ACFOM9_15350</name>
</gene>
<dbReference type="GO" id="GO:0016787">
    <property type="term" value="F:hydrolase activity"/>
    <property type="evidence" value="ECO:0007669"/>
    <property type="project" value="UniProtKB-KW"/>
</dbReference>
<evidence type="ECO:0000313" key="2">
    <source>
        <dbReference type="Proteomes" id="UP001595724"/>
    </source>
</evidence>
<protein>
    <submittedName>
        <fullName evidence="1">Acyloxyacyl hydrolase</fullName>
    </submittedName>
</protein>
<evidence type="ECO:0000313" key="1">
    <source>
        <dbReference type="EMBL" id="MFC3661436.1"/>
    </source>
</evidence>
<dbReference type="Gene3D" id="2.40.160.20">
    <property type="match status" value="1"/>
</dbReference>
<accession>A0ABV7UWX2</accession>
<dbReference type="RefSeq" id="WP_386712883.1">
    <property type="nucleotide sequence ID" value="NZ_JBHRYF010000017.1"/>
</dbReference>
<proteinExistence type="predicted"/>
<dbReference type="EMBL" id="JBHRYF010000017">
    <property type="protein sequence ID" value="MFC3661436.1"/>
    <property type="molecule type" value="Genomic_DNA"/>
</dbReference>
<sequence>MLRGKLQVQPIVTAGIVAGRDQGSNRRDAWLAGAGLRVTRPSHGREHWFWESCVLASSGDTPSLSGHLQFANGFGYAHGSWELKVRHISNAGLREPNHGETMLLLGYSF</sequence>
<dbReference type="InterPro" id="IPR018550">
    <property type="entry name" value="Lipid-A_deacylase-rel"/>
</dbReference>
<comment type="caution">
    <text evidence="1">The sequence shown here is derived from an EMBL/GenBank/DDBJ whole genome shotgun (WGS) entry which is preliminary data.</text>
</comment>
<reference evidence="2" key="1">
    <citation type="journal article" date="2019" name="Int. J. Syst. Evol. Microbiol.">
        <title>The Global Catalogue of Microorganisms (GCM) 10K type strain sequencing project: providing services to taxonomists for standard genome sequencing and annotation.</title>
        <authorList>
            <consortium name="The Broad Institute Genomics Platform"/>
            <consortium name="The Broad Institute Genome Sequencing Center for Infectious Disease"/>
            <person name="Wu L."/>
            <person name="Ma J."/>
        </authorList>
    </citation>
    <scope>NUCLEOTIDE SEQUENCE [LARGE SCALE GENOMIC DNA]</scope>
    <source>
        <strain evidence="2">KCTC 42211</strain>
    </source>
</reference>
<dbReference type="Proteomes" id="UP001595724">
    <property type="component" value="Unassembled WGS sequence"/>
</dbReference>